<keyword evidence="3 6" id="KW-0808">Transferase</keyword>
<protein>
    <recommendedName>
        <fullName evidence="6">Homoserine O-acetyltransferase</fullName>
        <shortName evidence="6">HAT</shortName>
        <ecNumber evidence="6">2.3.1.31</ecNumber>
    </recommendedName>
    <alternativeName>
        <fullName evidence="6">Homoserine transacetylase</fullName>
        <shortName evidence="6">HTA</shortName>
    </alternativeName>
</protein>
<dbReference type="InterPro" id="IPR005697">
    <property type="entry name" value="HST_MetA"/>
</dbReference>
<dbReference type="Gene3D" id="3.40.50.880">
    <property type="match status" value="1"/>
</dbReference>
<evidence type="ECO:0000313" key="7">
    <source>
        <dbReference type="EMBL" id="KFI59049.1"/>
    </source>
</evidence>
<name>A0A087AJU9_9BIFI</name>
<comment type="caution">
    <text evidence="6">Lacks conserved residue(s) required for the propagation of feature annotation.</text>
</comment>
<organism evidence="7 8">
    <name type="scientific">Bifidobacterium gallicum DSM 20093 = LMG 11596</name>
    <dbReference type="NCBI Taxonomy" id="561180"/>
    <lineage>
        <taxon>Bacteria</taxon>
        <taxon>Bacillati</taxon>
        <taxon>Actinomycetota</taxon>
        <taxon>Actinomycetes</taxon>
        <taxon>Bifidobacteriales</taxon>
        <taxon>Bifidobacteriaceae</taxon>
        <taxon>Bifidobacterium</taxon>
    </lineage>
</organism>
<dbReference type="NCBIfam" id="TIGR01001">
    <property type="entry name" value="metA"/>
    <property type="match status" value="1"/>
</dbReference>
<proteinExistence type="inferred from homology"/>
<feature type="active site" description="Proton acceptor" evidence="6">
    <location>
        <position position="276"/>
    </location>
</feature>
<dbReference type="GO" id="GO:0005737">
    <property type="term" value="C:cytoplasm"/>
    <property type="evidence" value="ECO:0007669"/>
    <property type="project" value="UniProtKB-SubCell"/>
</dbReference>
<feature type="binding site" evidence="6">
    <location>
        <position position="204"/>
    </location>
    <ligand>
        <name>substrate</name>
    </ligand>
</feature>
<keyword evidence="6" id="KW-0486">Methionine biosynthesis</keyword>
<dbReference type="UniPathway" id="UPA00051">
    <property type="reaction ID" value="UER00074"/>
</dbReference>
<evidence type="ECO:0000256" key="4">
    <source>
        <dbReference type="ARBA" id="ARBA00023315"/>
    </source>
</evidence>
<comment type="similarity">
    <text evidence="6">Belongs to the MetA family.</text>
</comment>
<dbReference type="Proteomes" id="UP000029074">
    <property type="component" value="Unassembled WGS sequence"/>
</dbReference>
<evidence type="ECO:0000256" key="2">
    <source>
        <dbReference type="ARBA" id="ARBA00022605"/>
    </source>
</evidence>
<dbReference type="PANTHER" id="PTHR20919">
    <property type="entry name" value="HOMOSERINE O-SUCCINYLTRANSFERASE"/>
    <property type="match status" value="1"/>
</dbReference>
<reference evidence="7 8" key="1">
    <citation type="submission" date="2014-03" db="EMBL/GenBank/DDBJ databases">
        <title>Genomics of Bifidobacteria.</title>
        <authorList>
            <person name="Ventura M."/>
            <person name="Milani C."/>
            <person name="Lugli G.A."/>
        </authorList>
    </citation>
    <scope>NUCLEOTIDE SEQUENCE [LARGE SCALE GENOMIC DNA]</scope>
    <source>
        <strain evidence="7 8">LMG 11596</strain>
    </source>
</reference>
<evidence type="ECO:0000256" key="6">
    <source>
        <dbReference type="HAMAP-Rule" id="MF_00295"/>
    </source>
</evidence>
<keyword evidence="4 6" id="KW-0012">Acyltransferase</keyword>
<evidence type="ECO:0000313" key="8">
    <source>
        <dbReference type="Proteomes" id="UP000029074"/>
    </source>
</evidence>
<dbReference type="EMBL" id="JGYW01000004">
    <property type="protein sequence ID" value="KFI59049.1"/>
    <property type="molecule type" value="Genomic_DNA"/>
</dbReference>
<dbReference type="HAMAP" id="MF_00295">
    <property type="entry name" value="MetA_acyltransf"/>
    <property type="match status" value="1"/>
</dbReference>
<dbReference type="InterPro" id="IPR029062">
    <property type="entry name" value="Class_I_gatase-like"/>
</dbReference>
<dbReference type="InterPro" id="IPR033752">
    <property type="entry name" value="MetA_family"/>
</dbReference>
<gene>
    <name evidence="6" type="primary">metAA</name>
    <name evidence="7" type="ORF">BGLCM_0633</name>
</gene>
<dbReference type="Pfam" id="PF04204">
    <property type="entry name" value="HTS"/>
    <property type="match status" value="1"/>
</dbReference>
<comment type="function">
    <text evidence="6">Transfers an acetyl group from acetyl-CoA to L-homoserine, forming acetyl-L-homoserine.</text>
</comment>
<comment type="subcellular location">
    <subcellularLocation>
        <location evidence="6">Cytoplasm</location>
    </subcellularLocation>
</comment>
<evidence type="ECO:0000256" key="1">
    <source>
        <dbReference type="ARBA" id="ARBA00022490"/>
    </source>
</evidence>
<feature type="binding site" evidence="6">
    <location>
        <position position="233"/>
    </location>
    <ligand>
        <name>substrate</name>
    </ligand>
</feature>
<dbReference type="EC" id="2.3.1.31" evidence="6"/>
<comment type="pathway">
    <text evidence="6">Amino-acid biosynthesis; L-methionine biosynthesis via de novo pathway; O-acetyl-L-homoserine from L-homoserine: step 1/1.</text>
</comment>
<dbReference type="CDD" id="cd03131">
    <property type="entry name" value="GATase1_HTS"/>
    <property type="match status" value="1"/>
</dbReference>
<feature type="active site" description="Acyl-thioester intermediate" evidence="6">
    <location>
        <position position="183"/>
    </location>
</feature>
<keyword evidence="1 6" id="KW-0963">Cytoplasm</keyword>
<comment type="catalytic activity">
    <reaction evidence="5 6">
        <text>L-homoserine + acetyl-CoA = O-acetyl-L-homoserine + CoA</text>
        <dbReference type="Rhea" id="RHEA:13701"/>
        <dbReference type="ChEBI" id="CHEBI:57287"/>
        <dbReference type="ChEBI" id="CHEBI:57288"/>
        <dbReference type="ChEBI" id="CHEBI:57476"/>
        <dbReference type="ChEBI" id="CHEBI:57716"/>
        <dbReference type="EC" id="2.3.1.31"/>
    </reaction>
</comment>
<dbReference type="SUPFAM" id="SSF52317">
    <property type="entry name" value="Class I glutamine amidotransferase-like"/>
    <property type="match status" value="1"/>
</dbReference>
<sequence length="388" mass="44388">MPRESRPPSIPALCAHTTVLALISAIWPLANNTTPSCHNGSMPITIPSGLPARDILDSERIFALEQRDAERQDMRPLKMVILNLMPKKIETETQLLRLISKSPLQTEIDFMRTSSHESTHVSADHLVKFYEPLESFENNCYDGLVVTGAPVEHLPFENVDYWQEFLRILDWASTHVFSTMYLCWGAMAALHARYGVRKVDLDTKMFGVFPQFLQDEYCFLTNGFDEICLQPHSRMAGVDEQDIANRPELQVLTWGPQAGPGLIATRDFSEVFALGHWEYGRDTLAEEYRRDLDRHLTNVPFPVNYYPNDDPSIEPLFSWRAHANLLWRNWINWVYQTTPYDLARVPQLRAAGKLGTDRSVRHAPESPRLDNYVPFGACEYGIIPPEAN</sequence>
<comment type="caution">
    <text evidence="7">The sequence shown here is derived from an EMBL/GenBank/DDBJ whole genome shotgun (WGS) entry which is preliminary data.</text>
</comment>
<feature type="active site" evidence="6">
    <location>
        <position position="278"/>
    </location>
</feature>
<dbReference type="PANTHER" id="PTHR20919:SF0">
    <property type="entry name" value="HOMOSERINE O-SUCCINYLTRANSFERASE"/>
    <property type="match status" value="1"/>
</dbReference>
<dbReference type="GO" id="GO:0004414">
    <property type="term" value="F:homoserine O-acetyltransferase activity"/>
    <property type="evidence" value="ECO:0007669"/>
    <property type="project" value="UniProtKB-EC"/>
</dbReference>
<feature type="binding site" evidence="6">
    <location>
        <position position="290"/>
    </location>
    <ligand>
        <name>substrate</name>
    </ligand>
</feature>
<feature type="site" description="Important for substrate specificity" evidence="6">
    <location>
        <position position="233"/>
    </location>
</feature>
<dbReference type="GO" id="GO:0008899">
    <property type="term" value="F:homoserine O-succinyltransferase activity"/>
    <property type="evidence" value="ECO:0007669"/>
    <property type="project" value="UniProtKB-UniRule"/>
</dbReference>
<keyword evidence="8" id="KW-1185">Reference proteome</keyword>
<accession>A0A087AJU9</accession>
<dbReference type="AlphaFoldDB" id="A0A087AJU9"/>
<evidence type="ECO:0000256" key="3">
    <source>
        <dbReference type="ARBA" id="ARBA00022679"/>
    </source>
</evidence>
<dbReference type="GO" id="GO:0019281">
    <property type="term" value="P:L-methionine biosynthetic process from homoserine via O-succinyl-L-homoserine and cystathionine"/>
    <property type="evidence" value="ECO:0007669"/>
    <property type="project" value="InterPro"/>
</dbReference>
<feature type="site" description="Important for acyl-CoA specificity" evidence="6">
    <location>
        <position position="152"/>
    </location>
</feature>
<keyword evidence="2 6" id="KW-0028">Amino-acid biosynthesis</keyword>
<evidence type="ECO:0000256" key="5">
    <source>
        <dbReference type="ARBA" id="ARBA00049043"/>
    </source>
</evidence>